<feature type="transmembrane region" description="Helical" evidence="1">
    <location>
        <begin position="94"/>
        <end position="110"/>
    </location>
</feature>
<evidence type="ECO:0008006" key="3">
    <source>
        <dbReference type="Google" id="ProtNLM"/>
    </source>
</evidence>
<dbReference type="PANTHER" id="PTHR31303:SF1">
    <property type="entry name" value="CTP-DEPENDENT DIACYLGLYCEROL KINASE 1"/>
    <property type="match status" value="1"/>
</dbReference>
<keyword evidence="1" id="KW-0812">Transmembrane</keyword>
<evidence type="ECO:0000313" key="2">
    <source>
        <dbReference type="EMBL" id="XBX75563.1"/>
    </source>
</evidence>
<feature type="transmembrane region" description="Helical" evidence="1">
    <location>
        <begin position="181"/>
        <end position="201"/>
    </location>
</feature>
<dbReference type="AlphaFoldDB" id="A0AAU7VNM9"/>
<keyword evidence="1" id="KW-0472">Membrane</keyword>
<feature type="transmembrane region" description="Helical" evidence="1">
    <location>
        <begin position="45"/>
        <end position="73"/>
    </location>
</feature>
<keyword evidence="1" id="KW-1133">Transmembrane helix</keyword>
<dbReference type="GO" id="GO:0004143">
    <property type="term" value="F:ATP-dependent diacylglycerol kinase activity"/>
    <property type="evidence" value="ECO:0007669"/>
    <property type="project" value="InterPro"/>
</dbReference>
<dbReference type="EMBL" id="CP158367">
    <property type="protein sequence ID" value="XBX75563.1"/>
    <property type="molecule type" value="Genomic_DNA"/>
</dbReference>
<dbReference type="InterPro" id="IPR037997">
    <property type="entry name" value="Dgk1-like"/>
</dbReference>
<gene>
    <name evidence="2" type="ORF">PRVXT_000700</name>
</gene>
<accession>A0AAU7VNM9</accession>
<feature type="transmembrane region" description="Helical" evidence="1">
    <location>
        <begin position="7"/>
        <end position="25"/>
    </location>
</feature>
<evidence type="ECO:0000256" key="1">
    <source>
        <dbReference type="SAM" id="Phobius"/>
    </source>
</evidence>
<organism evidence="2">
    <name type="scientific">Proteinivorax tanatarense</name>
    <dbReference type="NCBI Taxonomy" id="1260629"/>
    <lineage>
        <taxon>Bacteria</taxon>
        <taxon>Bacillati</taxon>
        <taxon>Bacillota</taxon>
        <taxon>Clostridia</taxon>
        <taxon>Eubacteriales</taxon>
        <taxon>Proteinivoracaceae</taxon>
        <taxon>Proteinivorax</taxon>
    </lineage>
</organism>
<dbReference type="RefSeq" id="WP_350344307.1">
    <property type="nucleotide sequence ID" value="NZ_CP158367.1"/>
</dbReference>
<proteinExistence type="predicted"/>
<feature type="transmembrane region" description="Helical" evidence="1">
    <location>
        <begin position="156"/>
        <end position="175"/>
    </location>
</feature>
<protein>
    <recommendedName>
        <fullName evidence="3">Phosphatidate cytidylyltransferase</fullName>
    </recommendedName>
</protein>
<reference evidence="2" key="2">
    <citation type="submission" date="2024-06" db="EMBL/GenBank/DDBJ databases">
        <authorList>
            <person name="Petrova K.O."/>
            <person name="Toshchakov S.V."/>
            <person name="Boltjanskaja Y.V."/>
            <person name="Kevbrin V."/>
        </authorList>
    </citation>
    <scope>NUCLEOTIDE SEQUENCE</scope>
    <source>
        <strain evidence="2">Z-910T</strain>
    </source>
</reference>
<feature type="transmembrane region" description="Helical" evidence="1">
    <location>
        <begin position="116"/>
        <end position="135"/>
    </location>
</feature>
<dbReference type="PANTHER" id="PTHR31303">
    <property type="entry name" value="CTP-DEPENDENT DIACYLGLYCEROL KINASE 1"/>
    <property type="match status" value="1"/>
</dbReference>
<sequence length="220" mass="24498">MDNIIGLVISVVFIFAIMGMSAILMKHGGLSNEGSRKFIHIGVSHWWIIAMIFFDNIFYATIIPVLFIVFNYLSYRFQFVDSMERDGGKKDLGTVYYPISLFILMVLSFTGYSELYIGALGVLIMGYGDGFAAVAGKRYGRYTFKVMGNTKTVEGCIAMFVFSFAIAFVILGLYSSAPIPLVAWVIAGFATIIEAISPYGLDNLTVPLLTSGFYMFFFYN</sequence>
<name>A0AAU7VNM9_9FIRM</name>
<reference evidence="2" key="1">
    <citation type="journal article" date="2013" name="Extremophiles">
        <title>Proteinivorax tanatarense gen. nov., sp. nov., an anaerobic, haloalkaliphilic, proteolytic bacterium isolated from a decaying algal bloom, and proposal of Proteinivoraceae fam. nov.</title>
        <authorList>
            <person name="Kevbrin V."/>
            <person name="Boltyanskaya Y."/>
            <person name="Zhilina T."/>
            <person name="Kolganova T."/>
            <person name="Lavrentjeva E."/>
            <person name="Kuznetsov B."/>
        </authorList>
    </citation>
    <scope>NUCLEOTIDE SEQUENCE</scope>
    <source>
        <strain evidence="2">Z-910T</strain>
    </source>
</reference>